<organism evidence="1 2">
    <name type="scientific">Polyangium jinanense</name>
    <dbReference type="NCBI Taxonomy" id="2829994"/>
    <lineage>
        <taxon>Bacteria</taxon>
        <taxon>Pseudomonadati</taxon>
        <taxon>Myxococcota</taxon>
        <taxon>Polyangia</taxon>
        <taxon>Polyangiales</taxon>
        <taxon>Polyangiaceae</taxon>
        <taxon>Polyangium</taxon>
    </lineage>
</organism>
<dbReference type="EMBL" id="JAGTJJ010000047">
    <property type="protein sequence ID" value="MDC3987095.1"/>
    <property type="molecule type" value="Genomic_DNA"/>
</dbReference>
<dbReference type="GO" id="GO:0005737">
    <property type="term" value="C:cytoplasm"/>
    <property type="evidence" value="ECO:0007669"/>
    <property type="project" value="TreeGrafter"/>
</dbReference>
<dbReference type="AlphaFoldDB" id="A0A9X4AY74"/>
<gene>
    <name evidence="1" type="ORF">KEG57_41895</name>
</gene>
<dbReference type="RefSeq" id="WP_272422302.1">
    <property type="nucleotide sequence ID" value="NZ_JAGTJJ010000047.1"/>
</dbReference>
<sequence length="421" mass="44366">MTRVVGNDNDRACAIFENGMLQCWGGPNASGQLGRGHTRDETTPAWVQGIRDVKKLVLGRSATCAIVGSGELFCWGNDRLQQDWHGYVTSPARVPGISNVVDVAVSVWHVCAVDAAGSVFCWGNNQSGQLGLGASAIGTETKRPTQVPGIQDAVGVVVSDNTTLVWTRGGDVLRWGMAKDLTQPGAAPDPRKVEGLAGVKRVRMSHHQACALLATSEVRCFGSDTLASLAAGKEHDYGPKVAPVAAKLKLPPPRNLIFPDGRGISGVVDVAPFNHDATAWTEKGEVFSWGSAERGTVGRPLRTRGYFPPTRIQGLSDIVEVAGSFKHRCALDKQGNVYCFGDGNSGGFGSDVQRSSPSGVLVPGLPKIVHIASSSYCTFALGEDHSLWGWGSLPGNACGIDGGGERVTKAPIRVPLEPPSP</sequence>
<accession>A0A9X4AY74</accession>
<reference evidence="1 2" key="1">
    <citation type="submission" date="2021-04" db="EMBL/GenBank/DDBJ databases">
        <title>Genome analysis of Polyangium sp.</title>
        <authorList>
            <person name="Li Y."/>
            <person name="Wang J."/>
        </authorList>
    </citation>
    <scope>NUCLEOTIDE SEQUENCE [LARGE SCALE GENOMIC DNA]</scope>
    <source>
        <strain evidence="1 2">SDU14</strain>
    </source>
</reference>
<dbReference type="InterPro" id="IPR009091">
    <property type="entry name" value="RCC1/BLIP-II"/>
</dbReference>
<proteinExistence type="predicted"/>
<dbReference type="InterPro" id="IPR000408">
    <property type="entry name" value="Reg_chr_condens"/>
</dbReference>
<evidence type="ECO:0008006" key="3">
    <source>
        <dbReference type="Google" id="ProtNLM"/>
    </source>
</evidence>
<dbReference type="PROSITE" id="PS50012">
    <property type="entry name" value="RCC1_3"/>
    <property type="match status" value="4"/>
</dbReference>
<dbReference type="PANTHER" id="PTHR45982:SF1">
    <property type="entry name" value="REGULATOR OF CHROMOSOME CONDENSATION"/>
    <property type="match status" value="1"/>
</dbReference>
<dbReference type="Proteomes" id="UP001151081">
    <property type="component" value="Unassembled WGS sequence"/>
</dbReference>
<dbReference type="Gene3D" id="2.130.10.30">
    <property type="entry name" value="Regulator of chromosome condensation 1/beta-lactamase-inhibitor protein II"/>
    <property type="match status" value="3"/>
</dbReference>
<dbReference type="InterPro" id="IPR051553">
    <property type="entry name" value="Ran_GTPase-activating"/>
</dbReference>
<dbReference type="SUPFAM" id="SSF50985">
    <property type="entry name" value="RCC1/BLIP-II"/>
    <property type="match status" value="2"/>
</dbReference>
<dbReference type="PANTHER" id="PTHR45982">
    <property type="entry name" value="REGULATOR OF CHROMOSOME CONDENSATION"/>
    <property type="match status" value="1"/>
</dbReference>
<dbReference type="GO" id="GO:0005085">
    <property type="term" value="F:guanyl-nucleotide exchange factor activity"/>
    <property type="evidence" value="ECO:0007669"/>
    <property type="project" value="TreeGrafter"/>
</dbReference>
<name>A0A9X4AY74_9BACT</name>
<dbReference type="Pfam" id="PF00415">
    <property type="entry name" value="RCC1"/>
    <property type="match status" value="3"/>
</dbReference>
<protein>
    <recommendedName>
        <fullName evidence="3">Alpha-tubulin suppressor-like RCC1 family protein</fullName>
    </recommendedName>
</protein>
<evidence type="ECO:0000313" key="1">
    <source>
        <dbReference type="EMBL" id="MDC3987095.1"/>
    </source>
</evidence>
<evidence type="ECO:0000313" key="2">
    <source>
        <dbReference type="Proteomes" id="UP001151081"/>
    </source>
</evidence>
<comment type="caution">
    <text evidence="1">The sequence shown here is derived from an EMBL/GenBank/DDBJ whole genome shotgun (WGS) entry which is preliminary data.</text>
</comment>
<keyword evidence="2" id="KW-1185">Reference proteome</keyword>